<dbReference type="InterPro" id="IPR050314">
    <property type="entry name" value="Glycosyl_Hydrlase_18"/>
</dbReference>
<dbReference type="CDD" id="cd04301">
    <property type="entry name" value="NAT_SF"/>
    <property type="match status" value="1"/>
</dbReference>
<keyword evidence="3" id="KW-1185">Reference proteome</keyword>
<proteinExistence type="predicted"/>
<feature type="domain" description="N-acetyltransferase" evidence="1">
    <location>
        <begin position="1"/>
        <end position="84"/>
    </location>
</feature>
<accession>A0A915CTS9</accession>
<dbReference type="Gene3D" id="3.40.630.30">
    <property type="match status" value="1"/>
</dbReference>
<dbReference type="Proteomes" id="UP000887574">
    <property type="component" value="Unplaced"/>
</dbReference>
<dbReference type="GO" id="GO:0005975">
    <property type="term" value="P:carbohydrate metabolic process"/>
    <property type="evidence" value="ECO:0007669"/>
    <property type="project" value="InterPro"/>
</dbReference>
<dbReference type="Gene3D" id="3.20.20.80">
    <property type="entry name" value="Glycosidases"/>
    <property type="match status" value="2"/>
</dbReference>
<reference evidence="4" key="1">
    <citation type="submission" date="2022-11" db="UniProtKB">
        <authorList>
            <consortium name="WormBaseParasite"/>
        </authorList>
    </citation>
    <scope>IDENTIFICATION</scope>
</reference>
<dbReference type="Gene3D" id="3.10.50.10">
    <property type="match status" value="1"/>
</dbReference>
<organism evidence="3 4">
    <name type="scientific">Ditylenchus dipsaci</name>
    <dbReference type="NCBI Taxonomy" id="166011"/>
    <lineage>
        <taxon>Eukaryota</taxon>
        <taxon>Metazoa</taxon>
        <taxon>Ecdysozoa</taxon>
        <taxon>Nematoda</taxon>
        <taxon>Chromadorea</taxon>
        <taxon>Rhabditida</taxon>
        <taxon>Tylenchina</taxon>
        <taxon>Tylenchomorpha</taxon>
        <taxon>Sphaerularioidea</taxon>
        <taxon>Anguinidae</taxon>
        <taxon>Anguininae</taxon>
        <taxon>Ditylenchus</taxon>
    </lineage>
</organism>
<evidence type="ECO:0000259" key="2">
    <source>
        <dbReference type="PROSITE" id="PS51910"/>
    </source>
</evidence>
<dbReference type="GO" id="GO:0006032">
    <property type="term" value="P:chitin catabolic process"/>
    <property type="evidence" value="ECO:0007669"/>
    <property type="project" value="TreeGrafter"/>
</dbReference>
<dbReference type="PROSITE" id="PS51910">
    <property type="entry name" value="GH18_2"/>
    <property type="match status" value="1"/>
</dbReference>
<sequence length="486" mass="53040">MAVDSSCRGQGIGTKLMEQAEKEAIRRSIKLLRVDTNKLNVTMQTLLPILGYVFAGEISLKYDRGSATAGPDWVNEVEDWIPAPHGVEKLIQQDEGVGRAMKGLNQTAHGLALHEDETSLLSVGFSLKRLLMSMRAISLTGKHSQGQYRQGRAKFVPEDYVPGLCTHILFAFAYMDDNYTAIVSDEADLPTSWAGAGMYARVNALKKNDTQLKTLLSFGGYSFGTRLFKEMTSTAQNRQTFINSSIGFLLKELRKAVVAESRDSSNKTLLITAAVTANTETADNGFDIPTVGKLFDYIFLMSYDFHGSWEQVTGFNAPLYRRDTDTGASIKFNVADAAKHWAKQGMPKSKIIVGMATYGRGWTLDSTTSTGVGAAASAPSRATPFVASEGVGAFYEFCEMWANGSNATSTTKHKCPTWSMETSGSAMMTRKALRLSQNGSRTINMECSNGNGVRYPLIGTIAKELGGKKSLINSFLPKWMTVASKK</sequence>
<dbReference type="InterPro" id="IPR029070">
    <property type="entry name" value="Chitinase_insertion_sf"/>
</dbReference>
<dbReference type="SUPFAM" id="SSF51445">
    <property type="entry name" value="(Trans)glycosidases"/>
    <property type="match status" value="1"/>
</dbReference>
<dbReference type="GO" id="GO:0016747">
    <property type="term" value="F:acyltransferase activity, transferring groups other than amino-acyl groups"/>
    <property type="evidence" value="ECO:0007669"/>
    <property type="project" value="InterPro"/>
</dbReference>
<dbReference type="InterPro" id="IPR011583">
    <property type="entry name" value="Chitinase_II/V-like_cat"/>
</dbReference>
<dbReference type="WBParaSite" id="jg1256">
    <property type="protein sequence ID" value="jg1256"/>
    <property type="gene ID" value="jg1256"/>
</dbReference>
<dbReference type="SUPFAM" id="SSF55729">
    <property type="entry name" value="Acyl-CoA N-acyltransferases (Nat)"/>
    <property type="match status" value="1"/>
</dbReference>
<dbReference type="SUPFAM" id="SSF54556">
    <property type="entry name" value="Chitinase insertion domain"/>
    <property type="match status" value="1"/>
</dbReference>
<dbReference type="Pfam" id="PF00583">
    <property type="entry name" value="Acetyltransf_1"/>
    <property type="match status" value="1"/>
</dbReference>
<dbReference type="Pfam" id="PF00704">
    <property type="entry name" value="Glyco_hydro_18"/>
    <property type="match status" value="1"/>
</dbReference>
<dbReference type="PROSITE" id="PS51186">
    <property type="entry name" value="GNAT"/>
    <property type="match status" value="1"/>
</dbReference>
<evidence type="ECO:0000313" key="3">
    <source>
        <dbReference type="Proteomes" id="UP000887574"/>
    </source>
</evidence>
<feature type="domain" description="GH18" evidence="2">
    <location>
        <begin position="142"/>
        <end position="468"/>
    </location>
</feature>
<dbReference type="SMART" id="SM00636">
    <property type="entry name" value="Glyco_18"/>
    <property type="match status" value="1"/>
</dbReference>
<dbReference type="InterPro" id="IPR017853">
    <property type="entry name" value="GH"/>
</dbReference>
<evidence type="ECO:0000259" key="1">
    <source>
        <dbReference type="PROSITE" id="PS51186"/>
    </source>
</evidence>
<evidence type="ECO:0000313" key="4">
    <source>
        <dbReference type="WBParaSite" id="jg1256"/>
    </source>
</evidence>
<dbReference type="PANTHER" id="PTHR11177:SF400">
    <property type="entry name" value="ENDOCHITINASE-RELATED"/>
    <property type="match status" value="1"/>
</dbReference>
<dbReference type="InterPro" id="IPR001223">
    <property type="entry name" value="Glyco_hydro18_cat"/>
</dbReference>
<protein>
    <submittedName>
        <fullName evidence="4">Chitinase</fullName>
    </submittedName>
</protein>
<dbReference type="InterPro" id="IPR000182">
    <property type="entry name" value="GNAT_dom"/>
</dbReference>
<name>A0A915CTS9_9BILA</name>
<dbReference type="InterPro" id="IPR016181">
    <property type="entry name" value="Acyl_CoA_acyltransferase"/>
</dbReference>
<dbReference type="GO" id="GO:0004568">
    <property type="term" value="F:chitinase activity"/>
    <property type="evidence" value="ECO:0007669"/>
    <property type="project" value="TreeGrafter"/>
</dbReference>
<dbReference type="GO" id="GO:0005576">
    <property type="term" value="C:extracellular region"/>
    <property type="evidence" value="ECO:0007669"/>
    <property type="project" value="TreeGrafter"/>
</dbReference>
<dbReference type="GO" id="GO:0008061">
    <property type="term" value="F:chitin binding"/>
    <property type="evidence" value="ECO:0007669"/>
    <property type="project" value="InterPro"/>
</dbReference>
<dbReference type="PANTHER" id="PTHR11177">
    <property type="entry name" value="CHITINASE"/>
    <property type="match status" value="1"/>
</dbReference>
<dbReference type="AlphaFoldDB" id="A0A915CTS9"/>